<keyword evidence="1" id="KW-1133">Transmembrane helix</keyword>
<sequence>MAANAQGIVFVVVWVVTCGIGLAAYSQTRWMQ</sequence>
<reference evidence="3" key="1">
    <citation type="submission" date="2016-01" db="EMBL/GenBank/DDBJ databases">
        <authorList>
            <person name="Peeters C."/>
        </authorList>
    </citation>
    <scope>NUCLEOTIDE SEQUENCE [LARGE SCALE GENOMIC DNA]</scope>
</reference>
<dbReference type="EMBL" id="FCNY02000002">
    <property type="protein sequence ID" value="SAL20480.1"/>
    <property type="molecule type" value="Genomic_DNA"/>
</dbReference>
<protein>
    <submittedName>
        <fullName evidence="2">Uncharacterized protein</fullName>
    </submittedName>
</protein>
<evidence type="ECO:0000313" key="2">
    <source>
        <dbReference type="EMBL" id="SAL20480.1"/>
    </source>
</evidence>
<accession>A0A158FMX4</accession>
<feature type="transmembrane region" description="Helical" evidence="1">
    <location>
        <begin position="6"/>
        <end position="25"/>
    </location>
</feature>
<dbReference type="AlphaFoldDB" id="A0A158FMX4"/>
<proteinExistence type="predicted"/>
<evidence type="ECO:0000313" key="3">
    <source>
        <dbReference type="Proteomes" id="UP000054740"/>
    </source>
</evidence>
<keyword evidence="1" id="KW-0472">Membrane</keyword>
<keyword evidence="3" id="KW-1185">Reference proteome</keyword>
<evidence type="ECO:0000256" key="1">
    <source>
        <dbReference type="SAM" id="Phobius"/>
    </source>
</evidence>
<organism evidence="2 3">
    <name type="scientific">Caballeronia cordobensis</name>
    <name type="common">Burkholderia cordobensis</name>
    <dbReference type="NCBI Taxonomy" id="1353886"/>
    <lineage>
        <taxon>Bacteria</taxon>
        <taxon>Pseudomonadati</taxon>
        <taxon>Pseudomonadota</taxon>
        <taxon>Betaproteobacteria</taxon>
        <taxon>Burkholderiales</taxon>
        <taxon>Burkholderiaceae</taxon>
        <taxon>Caballeronia</taxon>
    </lineage>
</organism>
<dbReference type="Proteomes" id="UP000054740">
    <property type="component" value="Unassembled WGS sequence"/>
</dbReference>
<keyword evidence="1" id="KW-0812">Transmembrane</keyword>
<gene>
    <name evidence="2" type="ORF">AWB70_01044</name>
</gene>
<name>A0A158FMX4_CABCO</name>